<keyword evidence="2" id="KW-0547">Nucleotide-binding</keyword>
<evidence type="ECO:0000313" key="5">
    <source>
        <dbReference type="EMBL" id="MCB5161081.1"/>
    </source>
</evidence>
<dbReference type="InterPro" id="IPR003593">
    <property type="entry name" value="AAA+_ATPase"/>
</dbReference>
<feature type="domain" description="ABC transporter" evidence="4">
    <location>
        <begin position="6"/>
        <end position="230"/>
    </location>
</feature>
<sequence>MTGPTLILDKVAFYIQNNALLAPSSTTLFGGGWHAIAGPNGGGKSTLLKAIAGLLNHQGNITLQWHNDAKTVGYMPQLSPFDASLPITSSDFLRMHSDKQPVWQRYKKNPKIETVIEKVGINSLLNKRIGTLSTGERQRVLLACALLNEPSILLLDEPMAGVDKQGRAHILRLLQSFKETGGTLIMVEHDWQIIQDCCDTLVWVDGEILAHDAPEVILTPLQAPTSLQAVNNTVYRPIKSERHYAG</sequence>
<gene>
    <name evidence="5" type="ORF">LG368_04110</name>
</gene>
<name>A0A9X1LEA2_9GAMM</name>
<keyword evidence="1" id="KW-0813">Transport</keyword>
<proteinExistence type="predicted"/>
<dbReference type="Proteomes" id="UP001139095">
    <property type="component" value="Unassembled WGS sequence"/>
</dbReference>
<dbReference type="PROSITE" id="PS50893">
    <property type="entry name" value="ABC_TRANSPORTER_2"/>
    <property type="match status" value="1"/>
</dbReference>
<evidence type="ECO:0000256" key="3">
    <source>
        <dbReference type="ARBA" id="ARBA00022840"/>
    </source>
</evidence>
<dbReference type="InterPro" id="IPR003439">
    <property type="entry name" value="ABC_transporter-like_ATP-bd"/>
</dbReference>
<dbReference type="RefSeq" id="WP_226753458.1">
    <property type="nucleotide sequence ID" value="NZ_JAJATW010000003.1"/>
</dbReference>
<evidence type="ECO:0000259" key="4">
    <source>
        <dbReference type="PROSITE" id="PS50893"/>
    </source>
</evidence>
<dbReference type="EMBL" id="JAJATW010000003">
    <property type="protein sequence ID" value="MCB5161081.1"/>
    <property type="molecule type" value="Genomic_DNA"/>
</dbReference>
<dbReference type="GO" id="GO:0005524">
    <property type="term" value="F:ATP binding"/>
    <property type="evidence" value="ECO:0007669"/>
    <property type="project" value="UniProtKB-KW"/>
</dbReference>
<dbReference type="AlphaFoldDB" id="A0A9X1LEA2"/>
<reference evidence="5" key="1">
    <citation type="submission" date="2021-10" db="EMBL/GenBank/DDBJ databases">
        <title>Marinomonas pontica sp. nov., isolated from the Black Sea.</title>
        <authorList>
            <person name="Zhao L.-H."/>
            <person name="Xue J.-H."/>
        </authorList>
    </citation>
    <scope>NUCLEOTIDE SEQUENCE</scope>
    <source>
        <strain evidence="5">E8</strain>
    </source>
</reference>
<dbReference type="SUPFAM" id="SSF52540">
    <property type="entry name" value="P-loop containing nucleoside triphosphate hydrolases"/>
    <property type="match status" value="1"/>
</dbReference>
<keyword evidence="6" id="KW-1185">Reference proteome</keyword>
<evidence type="ECO:0000313" key="6">
    <source>
        <dbReference type="Proteomes" id="UP001139095"/>
    </source>
</evidence>
<dbReference type="GO" id="GO:0016887">
    <property type="term" value="F:ATP hydrolysis activity"/>
    <property type="evidence" value="ECO:0007669"/>
    <property type="project" value="InterPro"/>
</dbReference>
<keyword evidence="3 5" id="KW-0067">ATP-binding</keyword>
<protein>
    <submittedName>
        <fullName evidence="5">Metal ABC transporter ATP-binding protein</fullName>
    </submittedName>
</protein>
<dbReference type="Gene3D" id="3.40.50.300">
    <property type="entry name" value="P-loop containing nucleotide triphosphate hydrolases"/>
    <property type="match status" value="1"/>
</dbReference>
<dbReference type="Pfam" id="PF00005">
    <property type="entry name" value="ABC_tran"/>
    <property type="match status" value="1"/>
</dbReference>
<dbReference type="PANTHER" id="PTHR42734">
    <property type="entry name" value="METAL TRANSPORT SYSTEM ATP-BINDING PROTEIN TM_0124-RELATED"/>
    <property type="match status" value="1"/>
</dbReference>
<accession>A0A9X1LEA2</accession>
<comment type="caution">
    <text evidence="5">The sequence shown here is derived from an EMBL/GenBank/DDBJ whole genome shotgun (WGS) entry which is preliminary data.</text>
</comment>
<evidence type="ECO:0000256" key="1">
    <source>
        <dbReference type="ARBA" id="ARBA00022448"/>
    </source>
</evidence>
<dbReference type="PANTHER" id="PTHR42734:SF7">
    <property type="entry name" value="ATP-BINDING COMPONENT OF ABC TRANSPORTER-RELATED"/>
    <property type="match status" value="1"/>
</dbReference>
<evidence type="ECO:0000256" key="2">
    <source>
        <dbReference type="ARBA" id="ARBA00022741"/>
    </source>
</evidence>
<dbReference type="InterPro" id="IPR027417">
    <property type="entry name" value="P-loop_NTPase"/>
</dbReference>
<organism evidence="5 6">
    <name type="scientific">Marinomonas algarum</name>
    <dbReference type="NCBI Taxonomy" id="2883105"/>
    <lineage>
        <taxon>Bacteria</taxon>
        <taxon>Pseudomonadati</taxon>
        <taxon>Pseudomonadota</taxon>
        <taxon>Gammaproteobacteria</taxon>
        <taxon>Oceanospirillales</taxon>
        <taxon>Oceanospirillaceae</taxon>
        <taxon>Marinomonas</taxon>
    </lineage>
</organism>
<dbReference type="SMART" id="SM00382">
    <property type="entry name" value="AAA"/>
    <property type="match status" value="1"/>
</dbReference>
<dbReference type="InterPro" id="IPR050153">
    <property type="entry name" value="Metal_Ion_Import_ABC"/>
</dbReference>